<dbReference type="Proteomes" id="UP001292094">
    <property type="component" value="Unassembled WGS sequence"/>
</dbReference>
<dbReference type="AlphaFoldDB" id="A0AAE1TT11"/>
<evidence type="ECO:0000313" key="2">
    <source>
        <dbReference type="EMBL" id="KAK4296612.1"/>
    </source>
</evidence>
<feature type="compositionally biased region" description="Gly residues" evidence="1">
    <location>
        <begin position="59"/>
        <end position="69"/>
    </location>
</feature>
<feature type="region of interest" description="Disordered" evidence="1">
    <location>
        <begin position="46"/>
        <end position="69"/>
    </location>
</feature>
<feature type="compositionally biased region" description="Basic and acidic residues" evidence="1">
    <location>
        <begin position="46"/>
        <end position="55"/>
    </location>
</feature>
<dbReference type="EMBL" id="JAWZYT010003822">
    <property type="protein sequence ID" value="KAK4296612.1"/>
    <property type="molecule type" value="Genomic_DNA"/>
</dbReference>
<keyword evidence="3" id="KW-1185">Reference proteome</keyword>
<proteinExistence type="predicted"/>
<comment type="caution">
    <text evidence="2">The sequence shown here is derived from an EMBL/GenBank/DDBJ whole genome shotgun (WGS) entry which is preliminary data.</text>
</comment>
<name>A0AAE1TT11_9EUCA</name>
<evidence type="ECO:0000256" key="1">
    <source>
        <dbReference type="SAM" id="MobiDB-lite"/>
    </source>
</evidence>
<gene>
    <name evidence="2" type="ORF">Pmani_030910</name>
</gene>
<sequence>MGRWSEEVEVEVEVEVCLAAGVRQRDSQEEEFCLYGQMTIRIKKDSTVSPHDGRQMLKSGGGNGFGGVL</sequence>
<organism evidence="2 3">
    <name type="scientific">Petrolisthes manimaculis</name>
    <dbReference type="NCBI Taxonomy" id="1843537"/>
    <lineage>
        <taxon>Eukaryota</taxon>
        <taxon>Metazoa</taxon>
        <taxon>Ecdysozoa</taxon>
        <taxon>Arthropoda</taxon>
        <taxon>Crustacea</taxon>
        <taxon>Multicrustacea</taxon>
        <taxon>Malacostraca</taxon>
        <taxon>Eumalacostraca</taxon>
        <taxon>Eucarida</taxon>
        <taxon>Decapoda</taxon>
        <taxon>Pleocyemata</taxon>
        <taxon>Anomura</taxon>
        <taxon>Galatheoidea</taxon>
        <taxon>Porcellanidae</taxon>
        <taxon>Petrolisthes</taxon>
    </lineage>
</organism>
<evidence type="ECO:0000313" key="3">
    <source>
        <dbReference type="Proteomes" id="UP001292094"/>
    </source>
</evidence>
<protein>
    <submittedName>
        <fullName evidence="2">Uncharacterized protein</fullName>
    </submittedName>
</protein>
<reference evidence="2" key="1">
    <citation type="submission" date="2023-11" db="EMBL/GenBank/DDBJ databases">
        <title>Genome assemblies of two species of porcelain crab, Petrolisthes cinctipes and Petrolisthes manimaculis (Anomura: Porcellanidae).</title>
        <authorList>
            <person name="Angst P."/>
        </authorList>
    </citation>
    <scope>NUCLEOTIDE SEQUENCE</scope>
    <source>
        <strain evidence="2">PB745_02</strain>
        <tissue evidence="2">Gill</tissue>
    </source>
</reference>
<accession>A0AAE1TT11</accession>